<sequence>MTSGQPKRTRRVRKTPDATAFAREQRHRANEFAEALWQLLRNRQCGHKKFRREYPILPYTVDFCCVELKLVVEVDGDEHFTPEGRVYDQKRDEYLGGLGYKVLRIPGYDILRDSRSVIRRIEAAINECS</sequence>
<organism evidence="3 4">
    <name type="scientific">Roseimaritima ulvae</name>
    <dbReference type="NCBI Taxonomy" id="980254"/>
    <lineage>
        <taxon>Bacteria</taxon>
        <taxon>Pseudomonadati</taxon>
        <taxon>Planctomycetota</taxon>
        <taxon>Planctomycetia</taxon>
        <taxon>Pirellulales</taxon>
        <taxon>Pirellulaceae</taxon>
        <taxon>Roseimaritima</taxon>
    </lineage>
</organism>
<dbReference type="KEGG" id="rul:UC8_50980"/>
<name>A0A5B9R010_9BACT</name>
<evidence type="ECO:0000259" key="2">
    <source>
        <dbReference type="Pfam" id="PF04480"/>
    </source>
</evidence>
<proteinExistence type="predicted"/>
<gene>
    <name evidence="3" type="ORF">UC8_50980</name>
</gene>
<reference evidence="3 4" key="1">
    <citation type="submission" date="2019-08" db="EMBL/GenBank/DDBJ databases">
        <title>Deep-cultivation of Planctomycetes and their phenomic and genomic characterization uncovers novel biology.</title>
        <authorList>
            <person name="Wiegand S."/>
            <person name="Jogler M."/>
            <person name="Boedeker C."/>
            <person name="Pinto D."/>
            <person name="Vollmers J."/>
            <person name="Rivas-Marin E."/>
            <person name="Kohn T."/>
            <person name="Peeters S.H."/>
            <person name="Heuer A."/>
            <person name="Rast P."/>
            <person name="Oberbeckmann S."/>
            <person name="Bunk B."/>
            <person name="Jeske O."/>
            <person name="Meyerdierks A."/>
            <person name="Storesund J.E."/>
            <person name="Kallscheuer N."/>
            <person name="Luecker S."/>
            <person name="Lage O.M."/>
            <person name="Pohl T."/>
            <person name="Merkel B.J."/>
            <person name="Hornburger P."/>
            <person name="Mueller R.-W."/>
            <person name="Bruemmer F."/>
            <person name="Labrenz M."/>
            <person name="Spormann A.M."/>
            <person name="Op den Camp H."/>
            <person name="Overmann J."/>
            <person name="Amann R."/>
            <person name="Jetten M.S.M."/>
            <person name="Mascher T."/>
            <person name="Medema M.H."/>
            <person name="Devos D.P."/>
            <person name="Kaster A.-K."/>
            <person name="Ovreas L."/>
            <person name="Rohde M."/>
            <person name="Galperin M.Y."/>
            <person name="Jogler C."/>
        </authorList>
    </citation>
    <scope>NUCLEOTIDE SEQUENCE [LARGE SCALE GENOMIC DNA]</scope>
    <source>
        <strain evidence="3 4">UC8</strain>
    </source>
</reference>
<evidence type="ECO:0000256" key="1">
    <source>
        <dbReference type="SAM" id="MobiDB-lite"/>
    </source>
</evidence>
<feature type="domain" description="DUF559" evidence="2">
    <location>
        <begin position="18"/>
        <end position="125"/>
    </location>
</feature>
<dbReference type="RefSeq" id="WP_068140988.1">
    <property type="nucleotide sequence ID" value="NZ_CP042914.1"/>
</dbReference>
<protein>
    <recommendedName>
        <fullName evidence="2">DUF559 domain-containing protein</fullName>
    </recommendedName>
</protein>
<dbReference type="PANTHER" id="PTHR38590">
    <property type="entry name" value="BLL0828 PROTEIN"/>
    <property type="match status" value="1"/>
</dbReference>
<dbReference type="EMBL" id="CP042914">
    <property type="protein sequence ID" value="QEG43055.1"/>
    <property type="molecule type" value="Genomic_DNA"/>
</dbReference>
<dbReference type="OrthoDB" id="9798754at2"/>
<feature type="region of interest" description="Disordered" evidence="1">
    <location>
        <begin position="1"/>
        <end position="20"/>
    </location>
</feature>
<dbReference type="Proteomes" id="UP000325286">
    <property type="component" value="Chromosome"/>
</dbReference>
<evidence type="ECO:0000313" key="3">
    <source>
        <dbReference type="EMBL" id="QEG43055.1"/>
    </source>
</evidence>
<accession>A0A5B9R010</accession>
<dbReference type="Pfam" id="PF04480">
    <property type="entry name" value="DUF559"/>
    <property type="match status" value="1"/>
</dbReference>
<keyword evidence="4" id="KW-1185">Reference proteome</keyword>
<dbReference type="CDD" id="cd01038">
    <property type="entry name" value="Endonuclease_DUF559"/>
    <property type="match status" value="1"/>
</dbReference>
<dbReference type="InterPro" id="IPR047216">
    <property type="entry name" value="Endonuclease_DUF559_bact"/>
</dbReference>
<dbReference type="AlphaFoldDB" id="A0A5B9R010"/>
<dbReference type="Gene3D" id="3.40.960.10">
    <property type="entry name" value="VSR Endonuclease"/>
    <property type="match status" value="1"/>
</dbReference>
<dbReference type="InterPro" id="IPR007569">
    <property type="entry name" value="DUF559"/>
</dbReference>
<dbReference type="InterPro" id="IPR011335">
    <property type="entry name" value="Restrct_endonuc-II-like"/>
</dbReference>
<dbReference type="PANTHER" id="PTHR38590:SF1">
    <property type="entry name" value="BLL0828 PROTEIN"/>
    <property type="match status" value="1"/>
</dbReference>
<dbReference type="SUPFAM" id="SSF52980">
    <property type="entry name" value="Restriction endonuclease-like"/>
    <property type="match status" value="1"/>
</dbReference>
<evidence type="ECO:0000313" key="4">
    <source>
        <dbReference type="Proteomes" id="UP000325286"/>
    </source>
</evidence>